<proteinExistence type="predicted"/>
<feature type="transmembrane region" description="Helical" evidence="1">
    <location>
        <begin position="60"/>
        <end position="78"/>
    </location>
</feature>
<feature type="transmembrane region" description="Helical" evidence="1">
    <location>
        <begin position="6"/>
        <end position="26"/>
    </location>
</feature>
<dbReference type="EMBL" id="JBEPMK010000003">
    <property type="protein sequence ID" value="MET3644235.1"/>
    <property type="molecule type" value="Genomic_DNA"/>
</dbReference>
<keyword evidence="1" id="KW-1133">Transmembrane helix</keyword>
<accession>A0ABV2JJX7</accession>
<protein>
    <submittedName>
        <fullName evidence="2">Uncharacterized protein</fullName>
    </submittedName>
</protein>
<feature type="transmembrane region" description="Helical" evidence="1">
    <location>
        <begin position="33"/>
        <end position="54"/>
    </location>
</feature>
<keyword evidence="1" id="KW-0472">Membrane</keyword>
<keyword evidence="1" id="KW-0812">Transmembrane</keyword>
<dbReference type="Proteomes" id="UP001549055">
    <property type="component" value="Unassembled WGS sequence"/>
</dbReference>
<sequence length="113" mass="12727">MMHKMMIAYVLLYILVVLGSAFYSYFKSKKMNGLRLGLTLVATVLVAGSLFSYVQAYQPIQMLGFAIGFTSISSLFLYNSLVSEGNKFSVTFGLSFLRLIIHLQLLACLYIFR</sequence>
<name>A0ABV2JJX7_9STRE</name>
<organism evidence="2 3">
    <name type="scientific">Streptococcus gallinaceus</name>
    <dbReference type="NCBI Taxonomy" id="165758"/>
    <lineage>
        <taxon>Bacteria</taxon>
        <taxon>Bacillati</taxon>
        <taxon>Bacillota</taxon>
        <taxon>Bacilli</taxon>
        <taxon>Lactobacillales</taxon>
        <taxon>Streptococcaceae</taxon>
        <taxon>Streptococcus</taxon>
    </lineage>
</organism>
<evidence type="ECO:0000256" key="1">
    <source>
        <dbReference type="SAM" id="Phobius"/>
    </source>
</evidence>
<dbReference type="RefSeq" id="WP_354280500.1">
    <property type="nucleotide sequence ID" value="NZ_JBEPMK010000003.1"/>
</dbReference>
<gene>
    <name evidence="2" type="ORF">ABID27_000859</name>
</gene>
<evidence type="ECO:0000313" key="3">
    <source>
        <dbReference type="Proteomes" id="UP001549055"/>
    </source>
</evidence>
<evidence type="ECO:0000313" key="2">
    <source>
        <dbReference type="EMBL" id="MET3644235.1"/>
    </source>
</evidence>
<comment type="caution">
    <text evidence="2">The sequence shown here is derived from an EMBL/GenBank/DDBJ whole genome shotgun (WGS) entry which is preliminary data.</text>
</comment>
<feature type="transmembrane region" description="Helical" evidence="1">
    <location>
        <begin position="90"/>
        <end position="112"/>
    </location>
</feature>
<reference evidence="2 3" key="1">
    <citation type="submission" date="2024-06" db="EMBL/GenBank/DDBJ databases">
        <title>Genomic Encyclopedia of Type Strains, Phase IV (KMG-IV): sequencing the most valuable type-strain genomes for metagenomic binning, comparative biology and taxonomic classification.</title>
        <authorList>
            <person name="Goeker M."/>
        </authorList>
    </citation>
    <scope>NUCLEOTIDE SEQUENCE [LARGE SCALE GENOMIC DNA]</scope>
    <source>
        <strain evidence="2 3">DSM 15349</strain>
    </source>
</reference>
<keyword evidence="3" id="KW-1185">Reference proteome</keyword>